<sequence length="583" mass="64496">MENKNRNKQTLPLDDYPRPQLQRPTWQNLNGWWQYAITETAQEPTQYDGLILVPYSPETKASGVQRPVSPTQTLWYKRTLTVPAVEPGAHVLLHFGAVDQFCRVFVDRQLRATHRGGYWPFTVEVAGGAAPRDVELIVAVQDHSDQGFEAYGKQKLAHGGMWYTPQSGIWQTVWLEVVPATYLTDLTITPDVAAGAVTVALTTNRPASALTVQVLADGEPVAGAPIDPASGRVTLSLPRPHLWTPVAPFLYDLVITADDDQAQSYFGLRSFARGLDAAGRPAFLLNGQPIFQSGLLDQGYWADGLYTPPSDAAVVRELTAIKEMGFNMLRKHIKIEPLRWYYHCDRLGLLVWQDFVSGGGPYNDWLIRILPFVGARFSDKEPALLGRGDARSRAVYLRDAQRTLALLKNTVSICTWVPFNEGWGQFSANEIAAEVVRRDPTRLVDQASGWYDQGGGDFRSHHSYYKPFRLVKNAGARIQALTEFGGYALAVSDHIQVDRAFGYKSFADPAALLAALTKLYHSHVRANIPRGLAVAIYTQVSDVEDEINGLWTFDRAVCKIDPAALTALNAELQATFAAAQSGV</sequence>
<keyword evidence="6" id="KW-1185">Reference proteome</keyword>
<keyword evidence="3" id="KW-0326">Glycosidase</keyword>
<evidence type="ECO:0000256" key="3">
    <source>
        <dbReference type="ARBA" id="ARBA00023295"/>
    </source>
</evidence>
<comment type="similarity">
    <text evidence="1">Belongs to the glycosyl hydrolase 2 family.</text>
</comment>
<evidence type="ECO:0000256" key="2">
    <source>
        <dbReference type="ARBA" id="ARBA00022801"/>
    </source>
</evidence>
<dbReference type="Gene3D" id="2.60.40.10">
    <property type="entry name" value="Immunoglobulins"/>
    <property type="match status" value="1"/>
</dbReference>
<dbReference type="Gene3D" id="2.60.120.260">
    <property type="entry name" value="Galactose-binding domain-like"/>
    <property type="match status" value="1"/>
</dbReference>
<dbReference type="InterPro" id="IPR051913">
    <property type="entry name" value="GH2_Domain-Containing"/>
</dbReference>
<dbReference type="SUPFAM" id="SSF49785">
    <property type="entry name" value="Galactose-binding domain-like"/>
    <property type="match status" value="1"/>
</dbReference>
<dbReference type="Proteomes" id="UP001597196">
    <property type="component" value="Unassembled WGS sequence"/>
</dbReference>
<evidence type="ECO:0000313" key="5">
    <source>
        <dbReference type="EMBL" id="MFD1429673.1"/>
    </source>
</evidence>
<dbReference type="InterPro" id="IPR006102">
    <property type="entry name" value="Ig-like_GH2"/>
</dbReference>
<dbReference type="Pfam" id="PF00703">
    <property type="entry name" value="Glyco_hydro_2"/>
    <property type="match status" value="1"/>
</dbReference>
<protein>
    <submittedName>
        <fullName evidence="5">Glycoside hydrolase family 2 protein</fullName>
    </submittedName>
</protein>
<dbReference type="PANTHER" id="PTHR42732:SF2">
    <property type="entry name" value="BETA-MANNOSIDASE"/>
    <property type="match status" value="1"/>
</dbReference>
<gene>
    <name evidence="5" type="ORF">ACFQ4P_05355</name>
</gene>
<dbReference type="PANTHER" id="PTHR42732">
    <property type="entry name" value="BETA-GALACTOSIDASE"/>
    <property type="match status" value="1"/>
</dbReference>
<name>A0ABW4CGK0_9LACO</name>
<dbReference type="SUPFAM" id="SSF51445">
    <property type="entry name" value="(Trans)glycosidases"/>
    <property type="match status" value="1"/>
</dbReference>
<dbReference type="InterPro" id="IPR013783">
    <property type="entry name" value="Ig-like_fold"/>
</dbReference>
<dbReference type="RefSeq" id="WP_203628379.1">
    <property type="nucleotide sequence ID" value="NZ_BOLQ01000025.1"/>
</dbReference>
<evidence type="ECO:0000259" key="4">
    <source>
        <dbReference type="Pfam" id="PF00703"/>
    </source>
</evidence>
<dbReference type="EMBL" id="JBHTOC010000006">
    <property type="protein sequence ID" value="MFD1429673.1"/>
    <property type="molecule type" value="Genomic_DNA"/>
</dbReference>
<accession>A0ABW4CGK0</accession>
<organism evidence="5 6">
    <name type="scientific">Lacticaseibacillus mingshuiensis</name>
    <dbReference type="NCBI Taxonomy" id="2799574"/>
    <lineage>
        <taxon>Bacteria</taxon>
        <taxon>Bacillati</taxon>
        <taxon>Bacillota</taxon>
        <taxon>Bacilli</taxon>
        <taxon>Lactobacillales</taxon>
        <taxon>Lactobacillaceae</taxon>
        <taxon>Lacticaseibacillus</taxon>
    </lineage>
</organism>
<dbReference type="SUPFAM" id="SSF49303">
    <property type="entry name" value="beta-Galactosidase/glucuronidase domain"/>
    <property type="match status" value="1"/>
</dbReference>
<dbReference type="GO" id="GO:0016787">
    <property type="term" value="F:hydrolase activity"/>
    <property type="evidence" value="ECO:0007669"/>
    <property type="project" value="UniProtKB-KW"/>
</dbReference>
<proteinExistence type="inferred from homology"/>
<keyword evidence="2 5" id="KW-0378">Hydrolase</keyword>
<dbReference type="InterPro" id="IPR036156">
    <property type="entry name" value="Beta-gal/glucu_dom_sf"/>
</dbReference>
<feature type="domain" description="Glycoside hydrolase family 2 immunoglobulin-like beta-sandwich" evidence="4">
    <location>
        <begin position="181"/>
        <end position="269"/>
    </location>
</feature>
<comment type="caution">
    <text evidence="5">The sequence shown here is derived from an EMBL/GenBank/DDBJ whole genome shotgun (WGS) entry which is preliminary data.</text>
</comment>
<dbReference type="Gene3D" id="3.20.20.80">
    <property type="entry name" value="Glycosidases"/>
    <property type="match status" value="1"/>
</dbReference>
<dbReference type="InterPro" id="IPR008979">
    <property type="entry name" value="Galactose-bd-like_sf"/>
</dbReference>
<evidence type="ECO:0000256" key="1">
    <source>
        <dbReference type="ARBA" id="ARBA00007401"/>
    </source>
</evidence>
<evidence type="ECO:0000313" key="6">
    <source>
        <dbReference type="Proteomes" id="UP001597196"/>
    </source>
</evidence>
<dbReference type="InterPro" id="IPR017853">
    <property type="entry name" value="GH"/>
</dbReference>
<reference evidence="6" key="1">
    <citation type="journal article" date="2019" name="Int. J. Syst. Evol. Microbiol.">
        <title>The Global Catalogue of Microorganisms (GCM) 10K type strain sequencing project: providing services to taxonomists for standard genome sequencing and annotation.</title>
        <authorList>
            <consortium name="The Broad Institute Genomics Platform"/>
            <consortium name="The Broad Institute Genome Sequencing Center for Infectious Disease"/>
            <person name="Wu L."/>
            <person name="Ma J."/>
        </authorList>
    </citation>
    <scope>NUCLEOTIDE SEQUENCE [LARGE SCALE GENOMIC DNA]</scope>
    <source>
        <strain evidence="6">CCM 8980</strain>
    </source>
</reference>